<accession>A0A069P9I4</accession>
<evidence type="ECO:0000256" key="2">
    <source>
        <dbReference type="SAM" id="SignalP"/>
    </source>
</evidence>
<reference evidence="6" key="3">
    <citation type="journal article" date="2019" name="Int. J. Syst. Evol. Microbiol.">
        <title>The Global Catalogue of Microorganisms (GCM) 10K type strain sequencing project: providing services to taxonomists for standard genome sequencing and annotation.</title>
        <authorList>
            <consortium name="The Broad Institute Genomics Platform"/>
            <consortium name="The Broad Institute Genome Sequencing Center for Infectious Disease"/>
            <person name="Wu L."/>
            <person name="Ma J."/>
        </authorList>
    </citation>
    <scope>NUCLEOTIDE SEQUENCE [LARGE SCALE GENOMIC DNA]</scope>
    <source>
        <strain evidence="6">CGMCC 1.11013</strain>
    </source>
</reference>
<dbReference type="EMBL" id="BMEG01000003">
    <property type="protein sequence ID" value="GGD68159.1"/>
    <property type="molecule type" value="Genomic_DNA"/>
</dbReference>
<dbReference type="AlphaFoldDB" id="A0A069P9I4"/>
<name>A0A069P9I4_9BURK</name>
<evidence type="ECO:0000313" key="4">
    <source>
        <dbReference type="EMBL" id="KDR37310.1"/>
    </source>
</evidence>
<feature type="compositionally biased region" description="Basic and acidic residues" evidence="1">
    <location>
        <begin position="78"/>
        <end position="130"/>
    </location>
</feature>
<feature type="region of interest" description="Disordered" evidence="1">
    <location>
        <begin position="19"/>
        <end position="130"/>
    </location>
</feature>
<keyword evidence="6" id="KW-1185">Reference proteome</keyword>
<protein>
    <submittedName>
        <fullName evidence="4">Signal peptide protein</fullName>
    </submittedName>
</protein>
<dbReference type="EMBL" id="JFHE01000001">
    <property type="protein sequence ID" value="KDR37310.1"/>
    <property type="molecule type" value="Genomic_DNA"/>
</dbReference>
<dbReference type="Proteomes" id="UP000027439">
    <property type="component" value="Unassembled WGS sequence"/>
</dbReference>
<sequence>MTKARILMIGTAFAALAATGAQAQTAQPMQPAPGADTQAQLAPPPQNLVAPAPTDPLVQKRNADAQANAEYRASKKASKAELKAADKEAKAQYKQEVRNAKINKKADKQAAKDDLNAAADRTPKDQGEQH</sequence>
<dbReference type="eggNOG" id="ENOG502ZEHH">
    <property type="taxonomic scope" value="Bacteria"/>
</dbReference>
<organism evidence="4 5">
    <name type="scientific">Caballeronia grimmiae</name>
    <dbReference type="NCBI Taxonomy" id="1071679"/>
    <lineage>
        <taxon>Bacteria</taxon>
        <taxon>Pseudomonadati</taxon>
        <taxon>Pseudomonadota</taxon>
        <taxon>Betaproteobacteria</taxon>
        <taxon>Burkholderiales</taxon>
        <taxon>Burkholderiaceae</taxon>
        <taxon>Caballeronia</taxon>
    </lineage>
</organism>
<dbReference type="RefSeq" id="WP_035959635.1">
    <property type="nucleotide sequence ID" value="NZ_BMEG01000003.1"/>
</dbReference>
<feature type="compositionally biased region" description="Low complexity" evidence="1">
    <location>
        <begin position="19"/>
        <end position="35"/>
    </location>
</feature>
<evidence type="ECO:0000256" key="1">
    <source>
        <dbReference type="SAM" id="MobiDB-lite"/>
    </source>
</evidence>
<feature type="signal peptide" evidence="2">
    <location>
        <begin position="1"/>
        <end position="23"/>
    </location>
</feature>
<reference evidence="3" key="1">
    <citation type="journal article" date="2014" name="Int. J. Syst. Evol. Microbiol.">
        <title>Complete genome of a new Firmicutes species belonging to the dominant human colonic microbiota ('Ruminococcus bicirculans') reveals two chromosomes and a selective capacity to utilize plant glucans.</title>
        <authorList>
            <consortium name="NISC Comparative Sequencing Program"/>
            <person name="Wegmann U."/>
            <person name="Louis P."/>
            <person name="Goesmann A."/>
            <person name="Henrissat B."/>
            <person name="Duncan S.H."/>
            <person name="Flint H.J."/>
        </authorList>
    </citation>
    <scope>NUCLEOTIDE SEQUENCE</scope>
    <source>
        <strain evidence="3">CGMCC 1.11013</strain>
    </source>
</reference>
<evidence type="ECO:0000313" key="3">
    <source>
        <dbReference type="EMBL" id="GGD68159.1"/>
    </source>
</evidence>
<feature type="chain" id="PRO_5001664027" evidence="2">
    <location>
        <begin position="24"/>
        <end position="130"/>
    </location>
</feature>
<keyword evidence="2" id="KW-0732">Signal</keyword>
<reference evidence="3" key="4">
    <citation type="submission" date="2024-05" db="EMBL/GenBank/DDBJ databases">
        <authorList>
            <person name="Sun Q."/>
            <person name="Zhou Y."/>
        </authorList>
    </citation>
    <scope>NUCLEOTIDE SEQUENCE</scope>
    <source>
        <strain evidence="3">CGMCC 1.11013</strain>
    </source>
</reference>
<gene>
    <name evidence="4" type="ORF">BG57_01470</name>
    <name evidence="3" type="ORF">GCM10010985_23230</name>
</gene>
<reference evidence="4 5" key="2">
    <citation type="submission" date="2014-03" db="EMBL/GenBank/DDBJ databases">
        <title>Draft Genome Sequences of Four Burkholderia Strains.</title>
        <authorList>
            <person name="Liu X.Y."/>
            <person name="Li C.X."/>
            <person name="Xu J.H."/>
        </authorList>
    </citation>
    <scope>NUCLEOTIDE SEQUENCE [LARGE SCALE GENOMIC DNA]</scope>
    <source>
        <strain evidence="4 5">R27</strain>
    </source>
</reference>
<dbReference type="OrthoDB" id="9027157at2"/>
<proteinExistence type="predicted"/>
<evidence type="ECO:0000313" key="6">
    <source>
        <dbReference type="Proteomes" id="UP000597138"/>
    </source>
</evidence>
<comment type="caution">
    <text evidence="4">The sequence shown here is derived from an EMBL/GenBank/DDBJ whole genome shotgun (WGS) entry which is preliminary data.</text>
</comment>
<dbReference type="Proteomes" id="UP000597138">
    <property type="component" value="Unassembled WGS sequence"/>
</dbReference>
<evidence type="ECO:0000313" key="5">
    <source>
        <dbReference type="Proteomes" id="UP000027439"/>
    </source>
</evidence>